<keyword evidence="1" id="KW-0472">Membrane</keyword>
<comment type="caution">
    <text evidence="3">The sequence shown here is derived from an EMBL/GenBank/DDBJ whole genome shotgun (WGS) entry which is preliminary data.</text>
</comment>
<evidence type="ECO:0000256" key="1">
    <source>
        <dbReference type="SAM" id="Phobius"/>
    </source>
</evidence>
<reference evidence="3 4" key="1">
    <citation type="submission" date="2018-04" db="EMBL/GenBank/DDBJ databases">
        <title>Genomic Encyclopedia of Archaeal and Bacterial Type Strains, Phase II (KMG-II): from individual species to whole genera.</title>
        <authorList>
            <person name="Goeker M."/>
        </authorList>
    </citation>
    <scope>NUCLEOTIDE SEQUENCE [LARGE SCALE GENOMIC DNA]</scope>
    <source>
        <strain evidence="3 4">DSM 23382</strain>
    </source>
</reference>
<name>A0A2T5VEX9_9HYPH</name>
<evidence type="ECO:0000259" key="2">
    <source>
        <dbReference type="PROSITE" id="PS50883"/>
    </source>
</evidence>
<dbReference type="AlphaFoldDB" id="A0A2T5VEX9"/>
<feature type="transmembrane region" description="Helical" evidence="1">
    <location>
        <begin position="12"/>
        <end position="37"/>
    </location>
</feature>
<dbReference type="EMBL" id="QAYG01000001">
    <property type="protein sequence ID" value="PTW62307.1"/>
    <property type="molecule type" value="Genomic_DNA"/>
</dbReference>
<dbReference type="InterPro" id="IPR050706">
    <property type="entry name" value="Cyclic-di-GMP_PDE-like"/>
</dbReference>
<organism evidence="3 4">
    <name type="scientific">Breoghania corrubedonensis</name>
    <dbReference type="NCBI Taxonomy" id="665038"/>
    <lineage>
        <taxon>Bacteria</taxon>
        <taxon>Pseudomonadati</taxon>
        <taxon>Pseudomonadota</taxon>
        <taxon>Alphaproteobacteria</taxon>
        <taxon>Hyphomicrobiales</taxon>
        <taxon>Stappiaceae</taxon>
        <taxon>Breoghania</taxon>
    </lineage>
</organism>
<dbReference type="CDD" id="cd01948">
    <property type="entry name" value="EAL"/>
    <property type="match status" value="1"/>
</dbReference>
<keyword evidence="1" id="KW-0812">Transmembrane</keyword>
<dbReference type="Proteomes" id="UP000244081">
    <property type="component" value="Unassembled WGS sequence"/>
</dbReference>
<proteinExistence type="predicted"/>
<sequence length="452" mass="48726">MVVIAGSASAVLYFLFGTSLGDATIVGTAILVAQYLVNLQVMRTRDKNRTQRQVDMVSRGVVQINQEVQSLENRLSAFENGFPARARDEIEPVFVEVEVLGTLVKQIAEAVADLETRVTEMPALMNARAGGGYVSPQPAGLSAPPRAIANGQAYAQSGNPGSGQAYGDAGGVSWQDPGAALWGAGGGTDDPALRDAVARAVEASRIDLYLQPVVTLPQRQVRYYEALTRLRTEDGEVLLPLHTVPIAESLGIIPTVDNVLLLRSVQVLRRLASRNKAVGLFCNISPLTLSDDKFFPGFIEYMDKNRQLAELIVLEFTQAGVDAMGPLEFETLSALHDVGFRFSVDQITDMGADFRGLSRRGFAYGKIAADRLLGRAPAVAGDIHPHDFADLLVRYGIELVADHIETEAQVLEVLEFGIGYGQGFLFSPPRPVRADVLQGGPLPGSERRRAVG</sequence>
<dbReference type="Gene3D" id="3.20.20.450">
    <property type="entry name" value="EAL domain"/>
    <property type="match status" value="1"/>
</dbReference>
<evidence type="ECO:0000313" key="3">
    <source>
        <dbReference type="EMBL" id="PTW62307.1"/>
    </source>
</evidence>
<evidence type="ECO:0000313" key="4">
    <source>
        <dbReference type="Proteomes" id="UP000244081"/>
    </source>
</evidence>
<dbReference type="Pfam" id="PF00563">
    <property type="entry name" value="EAL"/>
    <property type="match status" value="1"/>
</dbReference>
<dbReference type="PANTHER" id="PTHR33121">
    <property type="entry name" value="CYCLIC DI-GMP PHOSPHODIESTERASE PDEF"/>
    <property type="match status" value="1"/>
</dbReference>
<feature type="domain" description="EAL" evidence="2">
    <location>
        <begin position="190"/>
        <end position="443"/>
    </location>
</feature>
<accession>A0A2T5VEX9</accession>
<dbReference type="SMART" id="SM00052">
    <property type="entry name" value="EAL"/>
    <property type="match status" value="1"/>
</dbReference>
<dbReference type="PROSITE" id="PS50883">
    <property type="entry name" value="EAL"/>
    <property type="match status" value="1"/>
</dbReference>
<gene>
    <name evidence="3" type="ORF">C8N35_101347</name>
</gene>
<keyword evidence="4" id="KW-1185">Reference proteome</keyword>
<protein>
    <submittedName>
        <fullName evidence="3">Cyclic-di-GMP phosphodiesterase TipF (Flagellum assembly factor)</fullName>
    </submittedName>
</protein>
<dbReference type="InterPro" id="IPR035919">
    <property type="entry name" value="EAL_sf"/>
</dbReference>
<dbReference type="SUPFAM" id="SSF141868">
    <property type="entry name" value="EAL domain-like"/>
    <property type="match status" value="1"/>
</dbReference>
<dbReference type="PANTHER" id="PTHR33121:SF79">
    <property type="entry name" value="CYCLIC DI-GMP PHOSPHODIESTERASE PDED-RELATED"/>
    <property type="match status" value="1"/>
</dbReference>
<dbReference type="InterPro" id="IPR001633">
    <property type="entry name" value="EAL_dom"/>
</dbReference>
<dbReference type="GO" id="GO:0071111">
    <property type="term" value="F:cyclic-guanylate-specific phosphodiesterase activity"/>
    <property type="evidence" value="ECO:0007669"/>
    <property type="project" value="InterPro"/>
</dbReference>
<keyword evidence="1" id="KW-1133">Transmembrane helix</keyword>